<protein>
    <recommendedName>
        <fullName evidence="4">SbsA Ig-like domain-containing protein</fullName>
    </recommendedName>
</protein>
<evidence type="ECO:0000313" key="2">
    <source>
        <dbReference type="EMBL" id="HEN28382.1"/>
    </source>
</evidence>
<gene>
    <name evidence="2" type="ORF">ENQ77_07035</name>
    <name evidence="3" type="ORF">ENU66_08660</name>
</gene>
<dbReference type="EMBL" id="DTDJ01000051">
    <property type="protein sequence ID" value="HGL18383.1"/>
    <property type="molecule type" value="Genomic_DNA"/>
</dbReference>
<dbReference type="AlphaFoldDB" id="A0A7C2K411"/>
<reference evidence="2" key="1">
    <citation type="journal article" date="2020" name="mSystems">
        <title>Genome- and Community-Level Interaction Insights into Carbon Utilization and Element Cycling Functions of Hydrothermarchaeota in Hydrothermal Sediment.</title>
        <authorList>
            <person name="Zhou Z."/>
            <person name="Liu Y."/>
            <person name="Xu W."/>
            <person name="Pan J."/>
            <person name="Luo Z.H."/>
            <person name="Li M."/>
        </authorList>
    </citation>
    <scope>NUCLEOTIDE SEQUENCE [LARGE SCALE GENOMIC DNA]</scope>
    <source>
        <strain evidence="2">SpSt-34</strain>
        <strain evidence="3">SpSt-69</strain>
    </source>
</reference>
<keyword evidence="1" id="KW-0732">Signal</keyword>
<comment type="caution">
    <text evidence="2">The sequence shown here is derived from an EMBL/GenBank/DDBJ whole genome shotgun (WGS) entry which is preliminary data.</text>
</comment>
<organism evidence="2">
    <name type="scientific">candidate division WOR-3 bacterium</name>
    <dbReference type="NCBI Taxonomy" id="2052148"/>
    <lineage>
        <taxon>Bacteria</taxon>
        <taxon>Bacteria division WOR-3</taxon>
    </lineage>
</organism>
<feature type="chain" id="PRO_5039870595" description="SbsA Ig-like domain-containing protein" evidence="1">
    <location>
        <begin position="20"/>
        <end position="125"/>
    </location>
</feature>
<sequence length="125" mass="13998">MRRLTFAFLAFFIMSCGYKAPPPGKPDVNPPQIRITFPQEGDSLYADTTVNFLINDESAIKKVALLVNEKVVSVDSVPPFSLEIKLETIQDSVATVKVRATDLWDNTGESRPVKIFRPLVEENEN</sequence>
<feature type="signal peptide" evidence="1">
    <location>
        <begin position="1"/>
        <end position="19"/>
    </location>
</feature>
<proteinExistence type="predicted"/>
<dbReference type="Gene3D" id="2.60.40.10">
    <property type="entry name" value="Immunoglobulins"/>
    <property type="match status" value="1"/>
</dbReference>
<dbReference type="Pfam" id="PF17957">
    <property type="entry name" value="Big_7"/>
    <property type="match status" value="1"/>
</dbReference>
<evidence type="ECO:0008006" key="4">
    <source>
        <dbReference type="Google" id="ProtNLM"/>
    </source>
</evidence>
<name>A0A7C2K411_UNCW3</name>
<evidence type="ECO:0000256" key="1">
    <source>
        <dbReference type="SAM" id="SignalP"/>
    </source>
</evidence>
<dbReference type="PROSITE" id="PS51257">
    <property type="entry name" value="PROKAR_LIPOPROTEIN"/>
    <property type="match status" value="1"/>
</dbReference>
<accession>A0A7C2K411</accession>
<dbReference type="InterPro" id="IPR013783">
    <property type="entry name" value="Ig-like_fold"/>
</dbReference>
<evidence type="ECO:0000313" key="3">
    <source>
        <dbReference type="EMBL" id="HGL18383.1"/>
    </source>
</evidence>
<dbReference type="EMBL" id="DSOL01000199">
    <property type="protein sequence ID" value="HEN28382.1"/>
    <property type="molecule type" value="Genomic_DNA"/>
</dbReference>